<keyword evidence="3" id="KW-0449">Lipoprotein</keyword>
<evidence type="ECO:0000256" key="5">
    <source>
        <dbReference type="ARBA" id="ARBA00023136"/>
    </source>
</evidence>
<feature type="chain" id="PRO_5038701614" description="X8 domain-containing protein" evidence="9">
    <location>
        <begin position="30"/>
        <end position="220"/>
    </location>
</feature>
<evidence type="ECO:0000313" key="11">
    <source>
        <dbReference type="EMBL" id="KAI5061783.1"/>
    </source>
</evidence>
<dbReference type="PANTHER" id="PTHR31044">
    <property type="entry name" value="BETA-1,3 GLUCANASE"/>
    <property type="match status" value="1"/>
</dbReference>
<dbReference type="FunFam" id="1.20.58.1040:FF:000001">
    <property type="entry name" value="Glucan endo-1,3-beta-glucosidase 4"/>
    <property type="match status" value="1"/>
</dbReference>
<dbReference type="Proteomes" id="UP000886520">
    <property type="component" value="Chromosome 22"/>
</dbReference>
<keyword evidence="7" id="KW-0325">Glycoprotein</keyword>
<proteinExistence type="predicted"/>
<accession>A0A9D4U5C8</accession>
<dbReference type="Gene3D" id="1.20.58.1040">
    <property type="match status" value="1"/>
</dbReference>
<keyword evidence="6" id="KW-1015">Disulfide bond</keyword>
<keyword evidence="2" id="KW-1003">Cell membrane</keyword>
<evidence type="ECO:0000256" key="8">
    <source>
        <dbReference type="SAM" id="MobiDB-lite"/>
    </source>
</evidence>
<feature type="domain" description="X8" evidence="10">
    <location>
        <begin position="68"/>
        <end position="158"/>
    </location>
</feature>
<evidence type="ECO:0000256" key="9">
    <source>
        <dbReference type="SAM" id="SignalP"/>
    </source>
</evidence>
<sequence length="220" mass="22793">MGGGSNRHLVLRLLFAALLLVAEPGVVQGRRMLKKNGSWGDGIIDLWGEGGSMMREVVHWRRRLQTAPYCVASASADASKLQDALDWACGPAGSSGGGVDCSAILQTGACYSPDTLQAHASYAFNYYYVQQNGAADSCSFGGLATTTSTDPSSGSCVYPSIASGVSSPSSSNFTTPTSSGSNSTFGSPTTGSTSDARASPLSWGHICWTLLLVSLLGYQV</sequence>
<keyword evidence="5" id="KW-0472">Membrane</keyword>
<evidence type="ECO:0000256" key="1">
    <source>
        <dbReference type="ARBA" id="ARBA00004609"/>
    </source>
</evidence>
<dbReference type="EMBL" id="JABFUD020000022">
    <property type="protein sequence ID" value="KAI5061783.1"/>
    <property type="molecule type" value="Genomic_DNA"/>
</dbReference>
<dbReference type="AlphaFoldDB" id="A0A9D4U5C8"/>
<evidence type="ECO:0000256" key="6">
    <source>
        <dbReference type="ARBA" id="ARBA00023157"/>
    </source>
</evidence>
<keyword evidence="12" id="KW-1185">Reference proteome</keyword>
<dbReference type="InterPro" id="IPR012946">
    <property type="entry name" value="X8"/>
</dbReference>
<dbReference type="Pfam" id="PF07983">
    <property type="entry name" value="X8"/>
    <property type="match status" value="1"/>
</dbReference>
<comment type="subcellular location">
    <subcellularLocation>
        <location evidence="1">Cell membrane</location>
        <topology evidence="1">Lipid-anchor</topology>
        <topology evidence="1">GPI-anchor</topology>
    </subcellularLocation>
</comment>
<evidence type="ECO:0000256" key="7">
    <source>
        <dbReference type="ARBA" id="ARBA00023180"/>
    </source>
</evidence>
<evidence type="ECO:0000256" key="4">
    <source>
        <dbReference type="ARBA" id="ARBA00022729"/>
    </source>
</evidence>
<dbReference type="InterPro" id="IPR044788">
    <property type="entry name" value="X8_dom_prot"/>
</dbReference>
<dbReference type="GO" id="GO:0005886">
    <property type="term" value="C:plasma membrane"/>
    <property type="evidence" value="ECO:0007669"/>
    <property type="project" value="UniProtKB-SubCell"/>
</dbReference>
<dbReference type="OrthoDB" id="1073427at2759"/>
<feature type="signal peptide" evidence="9">
    <location>
        <begin position="1"/>
        <end position="29"/>
    </location>
</feature>
<comment type="caution">
    <text evidence="11">The sequence shown here is derived from an EMBL/GenBank/DDBJ whole genome shotgun (WGS) entry which is preliminary data.</text>
</comment>
<name>A0A9D4U5C8_ADICA</name>
<reference evidence="11" key="1">
    <citation type="submission" date="2021-01" db="EMBL/GenBank/DDBJ databases">
        <title>Adiantum capillus-veneris genome.</title>
        <authorList>
            <person name="Fang Y."/>
            <person name="Liao Q."/>
        </authorList>
    </citation>
    <scope>NUCLEOTIDE SEQUENCE</scope>
    <source>
        <strain evidence="11">H3</strain>
        <tissue evidence="11">Leaf</tissue>
    </source>
</reference>
<dbReference type="PANTHER" id="PTHR31044:SF52">
    <property type="entry name" value="OS01G0631500 PROTEIN"/>
    <property type="match status" value="1"/>
</dbReference>
<evidence type="ECO:0000256" key="2">
    <source>
        <dbReference type="ARBA" id="ARBA00022475"/>
    </source>
</evidence>
<keyword evidence="4 9" id="KW-0732">Signal</keyword>
<organism evidence="11 12">
    <name type="scientific">Adiantum capillus-veneris</name>
    <name type="common">Maidenhair fern</name>
    <dbReference type="NCBI Taxonomy" id="13818"/>
    <lineage>
        <taxon>Eukaryota</taxon>
        <taxon>Viridiplantae</taxon>
        <taxon>Streptophyta</taxon>
        <taxon>Embryophyta</taxon>
        <taxon>Tracheophyta</taxon>
        <taxon>Polypodiopsida</taxon>
        <taxon>Polypodiidae</taxon>
        <taxon>Polypodiales</taxon>
        <taxon>Pteridineae</taxon>
        <taxon>Pteridaceae</taxon>
        <taxon>Vittarioideae</taxon>
        <taxon>Adiantum</taxon>
    </lineage>
</organism>
<feature type="region of interest" description="Disordered" evidence="8">
    <location>
        <begin position="164"/>
        <end position="191"/>
    </location>
</feature>
<dbReference type="SMART" id="SM00768">
    <property type="entry name" value="X8"/>
    <property type="match status" value="1"/>
</dbReference>
<protein>
    <recommendedName>
        <fullName evidence="10">X8 domain-containing protein</fullName>
    </recommendedName>
</protein>
<evidence type="ECO:0000259" key="10">
    <source>
        <dbReference type="SMART" id="SM00768"/>
    </source>
</evidence>
<dbReference type="GO" id="GO:0009506">
    <property type="term" value="C:plasmodesma"/>
    <property type="evidence" value="ECO:0007669"/>
    <property type="project" value="UniProtKB-ARBA"/>
</dbReference>
<gene>
    <name evidence="11" type="ORF">GOP47_0022322</name>
</gene>
<dbReference type="GO" id="GO:0098552">
    <property type="term" value="C:side of membrane"/>
    <property type="evidence" value="ECO:0007669"/>
    <property type="project" value="UniProtKB-KW"/>
</dbReference>
<evidence type="ECO:0000256" key="3">
    <source>
        <dbReference type="ARBA" id="ARBA00022622"/>
    </source>
</evidence>
<feature type="compositionally biased region" description="Low complexity" evidence="8">
    <location>
        <begin position="166"/>
        <end position="191"/>
    </location>
</feature>
<keyword evidence="3" id="KW-0336">GPI-anchor</keyword>
<evidence type="ECO:0000313" key="12">
    <source>
        <dbReference type="Proteomes" id="UP000886520"/>
    </source>
</evidence>